<dbReference type="Gene3D" id="6.10.360.10">
    <property type="match status" value="1"/>
</dbReference>
<organism evidence="3 4">
    <name type="scientific">Strongylus vulgaris</name>
    <name type="common">Blood worm</name>
    <dbReference type="NCBI Taxonomy" id="40348"/>
    <lineage>
        <taxon>Eukaryota</taxon>
        <taxon>Metazoa</taxon>
        <taxon>Ecdysozoa</taxon>
        <taxon>Nematoda</taxon>
        <taxon>Chromadorea</taxon>
        <taxon>Rhabditida</taxon>
        <taxon>Rhabditina</taxon>
        <taxon>Rhabditomorpha</taxon>
        <taxon>Strongyloidea</taxon>
        <taxon>Strongylidae</taxon>
        <taxon>Strongylus</taxon>
    </lineage>
</organism>
<keyword evidence="1" id="KW-0175">Coiled coil</keyword>
<dbReference type="EMBL" id="UYYB01020114">
    <property type="protein sequence ID" value="VDM71368.1"/>
    <property type="molecule type" value="Genomic_DNA"/>
</dbReference>
<dbReference type="SUPFAM" id="SSF48678">
    <property type="entry name" value="Moesin tail domain"/>
    <property type="match status" value="1"/>
</dbReference>
<evidence type="ECO:0000313" key="4">
    <source>
        <dbReference type="Proteomes" id="UP000270094"/>
    </source>
</evidence>
<dbReference type="OrthoDB" id="6018897at2759"/>
<evidence type="ECO:0000259" key="2">
    <source>
        <dbReference type="Pfam" id="PF00769"/>
    </source>
</evidence>
<dbReference type="InterPro" id="IPR011259">
    <property type="entry name" value="ERM_C_dom"/>
</dbReference>
<dbReference type="AlphaFoldDB" id="A0A3P7KVI0"/>
<accession>A0A3P7KVI0</accession>
<dbReference type="GO" id="GO:0003779">
    <property type="term" value="F:actin binding"/>
    <property type="evidence" value="ECO:0007669"/>
    <property type="project" value="InterPro"/>
</dbReference>
<feature type="coiled-coil region" evidence="1">
    <location>
        <begin position="138"/>
        <end position="165"/>
    </location>
</feature>
<feature type="domain" description="Ezrin/radixin/moesin C-terminal" evidence="2">
    <location>
        <begin position="126"/>
        <end position="184"/>
    </location>
</feature>
<sequence length="212" mass="24407">MRMERKAREAELYAQRISMSLADVNAKPHYASHALITEPTIWPLSNLGLQGTLSHHQLMISGGSQEGDRSTITDRQQILQSQHHSVPQSAAPIYRAIPNMAQMMHAPPPPDPSVNQRLEFHNLRSELEKSRHDFSEKARLFKERLDDFRNEIDALKREDRQTEHDVIHQHNVHNGFDKFTTLRMASKPTVIFCFAFTSFCCSALNKKDFFLT</sequence>
<evidence type="ECO:0000256" key="1">
    <source>
        <dbReference type="SAM" id="Coils"/>
    </source>
</evidence>
<dbReference type="InterPro" id="IPR008954">
    <property type="entry name" value="Moesin_tail_sf"/>
</dbReference>
<protein>
    <recommendedName>
        <fullName evidence="2">Ezrin/radixin/moesin C-terminal domain-containing protein</fullName>
    </recommendedName>
</protein>
<keyword evidence="4" id="KW-1185">Reference proteome</keyword>
<reference evidence="3 4" key="1">
    <citation type="submission" date="2018-11" db="EMBL/GenBank/DDBJ databases">
        <authorList>
            <consortium name="Pathogen Informatics"/>
        </authorList>
    </citation>
    <scope>NUCLEOTIDE SEQUENCE [LARGE SCALE GENOMIC DNA]</scope>
</reference>
<gene>
    <name evidence="3" type="ORF">SVUK_LOCUS6366</name>
</gene>
<dbReference type="Proteomes" id="UP000270094">
    <property type="component" value="Unassembled WGS sequence"/>
</dbReference>
<proteinExistence type="predicted"/>
<evidence type="ECO:0000313" key="3">
    <source>
        <dbReference type="EMBL" id="VDM71368.1"/>
    </source>
</evidence>
<dbReference type="Pfam" id="PF00769">
    <property type="entry name" value="ERM_C"/>
    <property type="match status" value="1"/>
</dbReference>
<name>A0A3P7KVI0_STRVU</name>